<protein>
    <submittedName>
        <fullName evidence="1">Uncharacterized protein</fullName>
    </submittedName>
</protein>
<proteinExistence type="predicted"/>
<accession>A0A2P4YXG5</accession>
<dbReference type="EMBL" id="JIBK01000004">
    <property type="protein sequence ID" value="POM82494.1"/>
    <property type="molecule type" value="Genomic_DNA"/>
</dbReference>
<comment type="caution">
    <text evidence="1">The sequence shown here is derived from an EMBL/GenBank/DDBJ whole genome shotgun (WGS) entry which is preliminary data.</text>
</comment>
<evidence type="ECO:0000313" key="1">
    <source>
        <dbReference type="EMBL" id="POM82494.1"/>
    </source>
</evidence>
<dbReference type="OrthoDB" id="10372825at2759"/>
<gene>
    <name evidence="1" type="ORF">CmeUKMEL1_02675</name>
</gene>
<reference evidence="1 2" key="1">
    <citation type="submission" date="2014-04" db="EMBL/GenBank/DDBJ databases">
        <title>Comparative Genomics of Cryptosporidium Species.</title>
        <authorList>
            <person name="Silva J.C."/>
            <person name="Su Q."/>
            <person name="Chalmers R."/>
            <person name="Chibucos M.C."/>
            <person name="Elwin K."/>
            <person name="Godinez A."/>
            <person name="Guo F."/>
            <person name="Huynh K."/>
            <person name="Orvis J."/>
            <person name="Ott S."/>
            <person name="Sadzewicz L."/>
            <person name="Sengamalay N."/>
            <person name="Shetty A."/>
            <person name="Sun M."/>
            <person name="Tallon L."/>
            <person name="Xiao L."/>
            <person name="Zhang H."/>
            <person name="Fraser C.M."/>
            <person name="Zhu G."/>
            <person name="Kissinger J."/>
            <person name="Widmer G."/>
        </authorList>
    </citation>
    <scope>NUCLEOTIDE SEQUENCE [LARGE SCALE GENOMIC DNA]</scope>
    <source>
        <strain evidence="1 2">UKMEL1</strain>
    </source>
</reference>
<evidence type="ECO:0000313" key="2">
    <source>
        <dbReference type="Proteomes" id="UP000236928"/>
    </source>
</evidence>
<sequence>MNHEIEFGVGISLLQAGANGLSYGFDRQGSGGIPPDPNENRVNLFEAEYKPTVVVVLLQKYNDVFLRTLSKATLENTQNFLVKMLMSDISGCFLLEEKLKDELSEYLVDPEEYHEEIKKLKTKYIALIKSEIESINKYSKILMRVMSALISRMIKDFRISSHSLFKLNNDNVQAIQRGLSFYQGLVSYLTDMSIMLSCNQLYMKETVLCVFITRSIAEYNSRYASLIEALPGTKEYEMFEDVDDEQDIKEKKSGKITRKKGK</sequence>
<keyword evidence="2" id="KW-1185">Reference proteome</keyword>
<dbReference type="AlphaFoldDB" id="A0A2P4YXG5"/>
<dbReference type="Proteomes" id="UP000236928">
    <property type="component" value="Unassembled WGS sequence"/>
</dbReference>
<name>A0A2P4YXG5_9CRYT</name>
<dbReference type="VEuPathDB" id="CryptoDB:CmeUKMEL1_02675"/>
<organism evidence="1 2">
    <name type="scientific">Cryptosporidium meleagridis</name>
    <dbReference type="NCBI Taxonomy" id="93969"/>
    <lineage>
        <taxon>Eukaryota</taxon>
        <taxon>Sar</taxon>
        <taxon>Alveolata</taxon>
        <taxon>Apicomplexa</taxon>
        <taxon>Conoidasida</taxon>
        <taxon>Coccidia</taxon>
        <taxon>Eucoccidiorida</taxon>
        <taxon>Eimeriorina</taxon>
        <taxon>Cryptosporidiidae</taxon>
        <taxon>Cryptosporidium</taxon>
    </lineage>
</organism>